<name>A0A3M2LNJ9_9ACTN</name>
<organism evidence="2 3">
    <name type="scientific">Actinomadura harenae</name>
    <dbReference type="NCBI Taxonomy" id="2483351"/>
    <lineage>
        <taxon>Bacteria</taxon>
        <taxon>Bacillati</taxon>
        <taxon>Actinomycetota</taxon>
        <taxon>Actinomycetes</taxon>
        <taxon>Streptosporangiales</taxon>
        <taxon>Thermomonosporaceae</taxon>
        <taxon>Actinomadura</taxon>
    </lineage>
</organism>
<reference evidence="2 3" key="1">
    <citation type="submission" date="2018-10" db="EMBL/GenBank/DDBJ databases">
        <title>Isolation from soil.</title>
        <authorList>
            <person name="Hu J."/>
        </authorList>
    </citation>
    <scope>NUCLEOTIDE SEQUENCE [LARGE SCALE GENOMIC DNA]</scope>
    <source>
        <strain evidence="2 3">NEAU-Ht49</strain>
    </source>
</reference>
<comment type="caution">
    <text evidence="2">The sequence shown here is derived from an EMBL/GenBank/DDBJ whole genome shotgun (WGS) entry which is preliminary data.</text>
</comment>
<dbReference type="RefSeq" id="WP_122198026.1">
    <property type="nucleotide sequence ID" value="NZ_JBHSKC010000012.1"/>
</dbReference>
<evidence type="ECO:0000313" key="3">
    <source>
        <dbReference type="Proteomes" id="UP000282674"/>
    </source>
</evidence>
<gene>
    <name evidence="2" type="ORF">EBO15_31035</name>
</gene>
<evidence type="ECO:0000313" key="2">
    <source>
        <dbReference type="EMBL" id="RMI38999.1"/>
    </source>
</evidence>
<accession>A0A3M2LNJ9</accession>
<protein>
    <submittedName>
        <fullName evidence="2">Uncharacterized protein</fullName>
    </submittedName>
</protein>
<proteinExistence type="predicted"/>
<sequence>MNGNPAPLLRMDGVLNGIMAIAVGEGRGGGDGITGPYYVRNPAKLTRVESETPLSRRCSSPSPTYRARSATRPGRR</sequence>
<keyword evidence="3" id="KW-1185">Reference proteome</keyword>
<dbReference type="Proteomes" id="UP000282674">
    <property type="component" value="Unassembled WGS sequence"/>
</dbReference>
<feature type="region of interest" description="Disordered" evidence="1">
    <location>
        <begin position="47"/>
        <end position="76"/>
    </location>
</feature>
<evidence type="ECO:0000256" key="1">
    <source>
        <dbReference type="SAM" id="MobiDB-lite"/>
    </source>
</evidence>
<dbReference type="AlphaFoldDB" id="A0A3M2LNJ9"/>
<dbReference type="EMBL" id="RFFG01000075">
    <property type="protein sequence ID" value="RMI38999.1"/>
    <property type="molecule type" value="Genomic_DNA"/>
</dbReference>